<reference evidence="2" key="1">
    <citation type="submission" date="2022-11" db="UniProtKB">
        <authorList>
            <consortium name="WormBaseParasite"/>
        </authorList>
    </citation>
    <scope>IDENTIFICATION</scope>
</reference>
<protein>
    <submittedName>
        <fullName evidence="2">Uncharacterized protein</fullName>
    </submittedName>
</protein>
<dbReference type="Proteomes" id="UP000887579">
    <property type="component" value="Unplaced"/>
</dbReference>
<accession>A0AC34FKH6</accession>
<proteinExistence type="predicted"/>
<evidence type="ECO:0000313" key="1">
    <source>
        <dbReference type="Proteomes" id="UP000887579"/>
    </source>
</evidence>
<dbReference type="WBParaSite" id="ES5_v2.g17689.t1">
    <property type="protein sequence ID" value="ES5_v2.g17689.t1"/>
    <property type="gene ID" value="ES5_v2.g17689"/>
</dbReference>
<name>A0AC34FKH6_9BILA</name>
<evidence type="ECO:0000313" key="2">
    <source>
        <dbReference type="WBParaSite" id="ES5_v2.g17689.t1"/>
    </source>
</evidence>
<sequence>MDANENLKRPIFGIFENKTKLKIGQLFDLRDECFLESSVLKTELSPAIRVFDEKSIKIEIFTRPVFAEFISCLSDDNLLTQKKVLKLREIDANTLELDEAFIAKSQFAVTEIEMGQWILVSVSSKNDEIKDIASDLEVGNLK</sequence>
<organism evidence="1 2">
    <name type="scientific">Panagrolaimus sp. ES5</name>
    <dbReference type="NCBI Taxonomy" id="591445"/>
    <lineage>
        <taxon>Eukaryota</taxon>
        <taxon>Metazoa</taxon>
        <taxon>Ecdysozoa</taxon>
        <taxon>Nematoda</taxon>
        <taxon>Chromadorea</taxon>
        <taxon>Rhabditida</taxon>
        <taxon>Tylenchina</taxon>
        <taxon>Panagrolaimomorpha</taxon>
        <taxon>Panagrolaimoidea</taxon>
        <taxon>Panagrolaimidae</taxon>
        <taxon>Panagrolaimus</taxon>
    </lineage>
</organism>